<dbReference type="InterPro" id="IPR044992">
    <property type="entry name" value="ChyE-like"/>
</dbReference>
<accession>A0A1D9MJQ6</accession>
<dbReference type="InterPro" id="IPR017926">
    <property type="entry name" value="GATASE"/>
</dbReference>
<dbReference type="PANTHER" id="PTHR42695:SF5">
    <property type="entry name" value="GLUTAMINE AMIDOTRANSFERASE YLR126C-RELATED"/>
    <property type="match status" value="1"/>
</dbReference>
<dbReference type="EMBL" id="CP017812">
    <property type="protein sequence ID" value="AOZ72537.1"/>
    <property type="molecule type" value="Genomic_DNA"/>
</dbReference>
<dbReference type="SUPFAM" id="SSF52317">
    <property type="entry name" value="Class I glutamine amidotransferase-like"/>
    <property type="match status" value="1"/>
</dbReference>
<dbReference type="OrthoDB" id="5196541at2"/>
<dbReference type="CDD" id="cd01741">
    <property type="entry name" value="GATase1_1"/>
    <property type="match status" value="1"/>
</dbReference>
<dbReference type="InterPro" id="IPR029062">
    <property type="entry name" value="Class_I_gatase-like"/>
</dbReference>
<dbReference type="Proteomes" id="UP000176288">
    <property type="component" value="Chromosome"/>
</dbReference>
<evidence type="ECO:0000313" key="3">
    <source>
        <dbReference type="Proteomes" id="UP000176288"/>
    </source>
</evidence>
<protein>
    <recommendedName>
        <fullName evidence="1">Glutamine amidotransferase domain-containing protein</fullName>
    </recommendedName>
</protein>
<dbReference type="KEGG" id="avu:BK816_03855"/>
<proteinExistence type="predicted"/>
<dbReference type="STRING" id="1912795.BK816_03855"/>
<dbReference type="GO" id="GO:0005829">
    <property type="term" value="C:cytosol"/>
    <property type="evidence" value="ECO:0007669"/>
    <property type="project" value="TreeGrafter"/>
</dbReference>
<dbReference type="AlphaFoldDB" id="A0A1D9MJQ6"/>
<dbReference type="Gene3D" id="3.40.50.880">
    <property type="match status" value="1"/>
</dbReference>
<dbReference type="PANTHER" id="PTHR42695">
    <property type="entry name" value="GLUTAMINE AMIDOTRANSFERASE YLR126C-RELATED"/>
    <property type="match status" value="1"/>
</dbReference>
<name>A0A1D9MJQ6_9ACTO</name>
<sequence length="235" mass="26088">MGRKVLVIQHEADIPLGILADMLDKHSLEIEIIKAWTEPEQISILVERFLTADLSKEYVALIVLGGRANAYAVAEHPYLAQIHRLLPLALAQEIKVLGICLGHQLLTVAMDGEVELSAKAGPEYGRVQLSWSEDLPLELAKWSHVKSVYADHADCVSKIPTGAKVLATSNKCVQIMQLGEYGLSVQFHPEVDEHIVRDWQRTQEVQLAAEIIADFPKYAAENAQMCQYLADWVAG</sequence>
<dbReference type="PROSITE" id="PS51273">
    <property type="entry name" value="GATASE_TYPE_1"/>
    <property type="match status" value="1"/>
</dbReference>
<keyword evidence="3" id="KW-1185">Reference proteome</keyword>
<feature type="domain" description="Glutamine amidotransferase" evidence="1">
    <location>
        <begin position="24"/>
        <end position="192"/>
    </location>
</feature>
<dbReference type="RefSeq" id="WP_071164003.1">
    <property type="nucleotide sequence ID" value="NZ_CP017812.1"/>
</dbReference>
<organism evidence="2 3">
    <name type="scientific">Boudabousia tangfeifanii</name>
    <dbReference type="NCBI Taxonomy" id="1912795"/>
    <lineage>
        <taxon>Bacteria</taxon>
        <taxon>Bacillati</taxon>
        <taxon>Actinomycetota</taxon>
        <taxon>Actinomycetes</taxon>
        <taxon>Actinomycetales</taxon>
        <taxon>Actinomycetaceae</taxon>
        <taxon>Boudabousia</taxon>
    </lineage>
</organism>
<reference evidence="2 3" key="1">
    <citation type="submission" date="2016-10" db="EMBL/GenBank/DDBJ databases">
        <title>Actinomyces aegypiusis sp. nov., isolated from the Aegypius monachus in Qinghai Tibet Plateau China.</title>
        <authorList>
            <person name="Wang Y."/>
        </authorList>
    </citation>
    <scope>NUCLEOTIDE SEQUENCE [LARGE SCALE GENOMIC DNA]</scope>
    <source>
        <strain evidence="2 3">VUL4_3</strain>
    </source>
</reference>
<evidence type="ECO:0000313" key="2">
    <source>
        <dbReference type="EMBL" id="AOZ72537.1"/>
    </source>
</evidence>
<dbReference type="Pfam" id="PF00117">
    <property type="entry name" value="GATase"/>
    <property type="match status" value="1"/>
</dbReference>
<evidence type="ECO:0000259" key="1">
    <source>
        <dbReference type="Pfam" id="PF00117"/>
    </source>
</evidence>
<gene>
    <name evidence="2" type="ORF">BK816_03855</name>
</gene>